<dbReference type="PANTHER" id="PTHR46797:SF1">
    <property type="entry name" value="METHYLPHOSPHONATE SYNTHASE"/>
    <property type="match status" value="1"/>
</dbReference>
<dbReference type="EMBL" id="AP026073">
    <property type="protein sequence ID" value="BDM73621.1"/>
    <property type="molecule type" value="Genomic_DNA"/>
</dbReference>
<sequence length="434" mass="46699">MPELADTGRRIKELRVSAGMTQHDLAGSDMSSSYISLVERGKRIPSGRALKILAARLGVGVDEISSSPQPAESPGLARRLDLVGRLVAARRQWEGGDAEGALSEFRALASMEPAGRQDDVFTEAQLAIAEILGSLGRADEGADVLLRMLDALAPAPYAEARLRALIALADLLESAGRVQDGLRYALTGYLECTDRRVAQGPGTGPATGPGTGFHLLLVLDVLTRCAYWSGCPDWAPEPEHPRPPADGVLPGPRATIDLHRALALRDRGERERAAELLGECARRVTPAAGFPLWEKVNGQYALLLLHRGDSAAARSIVERGLVVASVAQEPEFPLWLTTADAVCAEASGDRDRLAALGEELAALPETGRSHEKAAALQEIAAACERVGDRERAAGHYRQSADLFRRAQAYRHAERARERLVRLAESPARQPQEQL</sequence>
<organism evidence="3 4">
    <name type="scientific">Streptomyces nigrescens</name>
    <dbReference type="NCBI Taxonomy" id="1920"/>
    <lineage>
        <taxon>Bacteria</taxon>
        <taxon>Bacillati</taxon>
        <taxon>Actinomycetota</taxon>
        <taxon>Actinomycetes</taxon>
        <taxon>Kitasatosporales</taxon>
        <taxon>Streptomycetaceae</taxon>
        <taxon>Streptomyces</taxon>
    </lineage>
</organism>
<feature type="domain" description="HTH cro/C1-type" evidence="2">
    <location>
        <begin position="11"/>
        <end position="64"/>
    </location>
</feature>
<gene>
    <name evidence="3" type="ORF">HEK616_71080</name>
</gene>
<dbReference type="Gene3D" id="1.10.260.40">
    <property type="entry name" value="lambda repressor-like DNA-binding domains"/>
    <property type="match status" value="1"/>
</dbReference>
<evidence type="ECO:0000256" key="1">
    <source>
        <dbReference type="ARBA" id="ARBA00023125"/>
    </source>
</evidence>
<dbReference type="Proteomes" id="UP001059597">
    <property type="component" value="Chromosome"/>
</dbReference>
<dbReference type="Pfam" id="PF01381">
    <property type="entry name" value="HTH_3"/>
    <property type="match status" value="1"/>
</dbReference>
<protein>
    <recommendedName>
        <fullName evidence="2">HTH cro/C1-type domain-containing protein</fullName>
    </recommendedName>
</protein>
<evidence type="ECO:0000259" key="2">
    <source>
        <dbReference type="PROSITE" id="PS50943"/>
    </source>
</evidence>
<name>A0ABM8A4R3_STRNI</name>
<dbReference type="CDD" id="cd00093">
    <property type="entry name" value="HTH_XRE"/>
    <property type="match status" value="1"/>
</dbReference>
<dbReference type="InterPro" id="IPR050807">
    <property type="entry name" value="TransReg_Diox_bact_type"/>
</dbReference>
<dbReference type="SUPFAM" id="SSF47413">
    <property type="entry name" value="lambda repressor-like DNA-binding domains"/>
    <property type="match status" value="1"/>
</dbReference>
<dbReference type="InterPro" id="IPR001387">
    <property type="entry name" value="Cro/C1-type_HTH"/>
</dbReference>
<dbReference type="RefSeq" id="WP_261956825.1">
    <property type="nucleotide sequence ID" value="NZ_AP026073.1"/>
</dbReference>
<dbReference type="PROSITE" id="PS50943">
    <property type="entry name" value="HTH_CROC1"/>
    <property type="match status" value="1"/>
</dbReference>
<dbReference type="PANTHER" id="PTHR46797">
    <property type="entry name" value="HTH-TYPE TRANSCRIPTIONAL REGULATOR"/>
    <property type="match status" value="1"/>
</dbReference>
<dbReference type="SMART" id="SM00530">
    <property type="entry name" value="HTH_XRE"/>
    <property type="match status" value="1"/>
</dbReference>
<proteinExistence type="predicted"/>
<keyword evidence="4" id="KW-1185">Reference proteome</keyword>
<evidence type="ECO:0000313" key="4">
    <source>
        <dbReference type="Proteomes" id="UP001059597"/>
    </source>
</evidence>
<keyword evidence="1" id="KW-0238">DNA-binding</keyword>
<evidence type="ECO:0000313" key="3">
    <source>
        <dbReference type="EMBL" id="BDM73621.1"/>
    </source>
</evidence>
<reference evidence="3" key="1">
    <citation type="submission" date="2022-06" db="EMBL/GenBank/DDBJ databases">
        <title>Complete genome sequence of Streptomyces nigrescens HEK616.</title>
        <authorList>
            <person name="Asamizu S."/>
            <person name="Onaka H."/>
        </authorList>
    </citation>
    <scope>NUCLEOTIDE SEQUENCE</scope>
    <source>
        <strain evidence="3">HEK616</strain>
    </source>
</reference>
<accession>A0ABM8A4R3</accession>
<dbReference type="InterPro" id="IPR010982">
    <property type="entry name" value="Lambda_DNA-bd_dom_sf"/>
</dbReference>